<dbReference type="InterPro" id="IPR036397">
    <property type="entry name" value="RNaseH_sf"/>
</dbReference>
<dbReference type="InterPro" id="IPR048020">
    <property type="entry name" value="Transpos_IS3"/>
</dbReference>
<dbReference type="InterPro" id="IPR001584">
    <property type="entry name" value="Integrase_cat-core"/>
</dbReference>
<dbReference type="Pfam" id="PF13276">
    <property type="entry name" value="HTH_21"/>
    <property type="match status" value="1"/>
</dbReference>
<dbReference type="Proteomes" id="UP001155380">
    <property type="component" value="Unassembled WGS sequence"/>
</dbReference>
<feature type="domain" description="Integrase catalytic" evidence="1">
    <location>
        <begin position="199"/>
        <end position="360"/>
    </location>
</feature>
<dbReference type="InterPro" id="IPR012337">
    <property type="entry name" value="RNaseH-like_sf"/>
</dbReference>
<dbReference type="PANTHER" id="PTHR47515">
    <property type="entry name" value="LOW CALCIUM RESPONSE LOCUS PROTEIN T"/>
    <property type="match status" value="1"/>
</dbReference>
<dbReference type="NCBIfam" id="NF033516">
    <property type="entry name" value="transpos_IS3"/>
    <property type="match status" value="1"/>
</dbReference>
<reference evidence="2" key="1">
    <citation type="submission" date="2022-06" db="EMBL/GenBank/DDBJ databases">
        <authorList>
            <person name="Sun Q."/>
        </authorList>
    </citation>
    <scope>NUCLEOTIDE SEQUENCE</scope>
    <source>
        <strain evidence="2">S101</strain>
    </source>
</reference>
<sequence length="370" mass="43106">MKRSRFSDEQIIGILKEHQAGFSAVDLCRKYGVSDATFYKWRSKYGGMEVAEAKRLKALEDENGKLKRLLADAMLDVSTLKEMLGKKLLKPGSRRNAVIWAMKEKGYSQRRACGLVDIDPRVFRYRSTRGDDVAIRTRLKELASQRRRFGYRRLHILLKREGVEINWKKLYRLYREERLTVRKRGGRKRALGTRAPMTIPQGPNQRWSLDFVSDALVDGRRFRILCVLDDFSRECLAAVVDNSLSGERVGRELDRIALGIGYPYMVVSDNGTEFTSNAILKWQQNHAVEWHYIAPGKPMQNGFVERFNGRLRDECLNEHLFTSYRHAREIIEDWRNDYNLNRPHTSLNGLTPYEFATRSTHDQNMNRANL</sequence>
<dbReference type="PROSITE" id="PS50994">
    <property type="entry name" value="INTEGRASE"/>
    <property type="match status" value="1"/>
</dbReference>
<dbReference type="AlphaFoldDB" id="A0AAJ1C1S5"/>
<evidence type="ECO:0000259" key="1">
    <source>
        <dbReference type="PROSITE" id="PS50994"/>
    </source>
</evidence>
<evidence type="ECO:0000313" key="2">
    <source>
        <dbReference type="EMBL" id="MCO5960209.1"/>
    </source>
</evidence>
<proteinExistence type="predicted"/>
<dbReference type="RefSeq" id="WP_252759600.1">
    <property type="nucleotide sequence ID" value="NZ_JAMXLX010000022.1"/>
</dbReference>
<dbReference type="EMBL" id="JAMXLX010000022">
    <property type="protein sequence ID" value="MCO5960209.1"/>
    <property type="molecule type" value="Genomic_DNA"/>
</dbReference>
<name>A0AAJ1C1S5_9HYPH</name>
<dbReference type="SUPFAM" id="SSF53098">
    <property type="entry name" value="Ribonuclease H-like"/>
    <property type="match status" value="1"/>
</dbReference>
<dbReference type="SUPFAM" id="SSF46689">
    <property type="entry name" value="Homeodomain-like"/>
    <property type="match status" value="1"/>
</dbReference>
<organism evidence="2 3">
    <name type="scientific">Ciceribacter sichuanensis</name>
    <dbReference type="NCBI Taxonomy" id="2949647"/>
    <lineage>
        <taxon>Bacteria</taxon>
        <taxon>Pseudomonadati</taxon>
        <taxon>Pseudomonadota</taxon>
        <taxon>Alphaproteobacteria</taxon>
        <taxon>Hyphomicrobiales</taxon>
        <taxon>Rhizobiaceae</taxon>
        <taxon>Ciceribacter</taxon>
    </lineage>
</organism>
<dbReference type="GO" id="GO:0004803">
    <property type="term" value="F:transposase activity"/>
    <property type="evidence" value="ECO:0007669"/>
    <property type="project" value="InterPro"/>
</dbReference>
<gene>
    <name evidence="2" type="ORF">NBH21_25965</name>
</gene>
<evidence type="ECO:0000313" key="3">
    <source>
        <dbReference type="Proteomes" id="UP001155380"/>
    </source>
</evidence>
<dbReference type="Pfam" id="PF13683">
    <property type="entry name" value="rve_3"/>
    <property type="match status" value="1"/>
</dbReference>
<protein>
    <submittedName>
        <fullName evidence="2">IS3 family transposase</fullName>
    </submittedName>
</protein>
<dbReference type="InterPro" id="IPR025948">
    <property type="entry name" value="HTH-like_dom"/>
</dbReference>
<dbReference type="GO" id="GO:0006313">
    <property type="term" value="P:DNA transposition"/>
    <property type="evidence" value="ECO:0007669"/>
    <property type="project" value="InterPro"/>
</dbReference>
<dbReference type="PANTHER" id="PTHR47515:SF1">
    <property type="entry name" value="BLR2054 PROTEIN"/>
    <property type="match status" value="1"/>
</dbReference>
<dbReference type="Pfam" id="PF01527">
    <property type="entry name" value="HTH_Tnp_1"/>
    <property type="match status" value="1"/>
</dbReference>
<dbReference type="InterPro" id="IPR009057">
    <property type="entry name" value="Homeodomain-like_sf"/>
</dbReference>
<accession>A0AAJ1C1S5</accession>
<dbReference type="GO" id="GO:0003677">
    <property type="term" value="F:DNA binding"/>
    <property type="evidence" value="ECO:0007669"/>
    <property type="project" value="InterPro"/>
</dbReference>
<comment type="caution">
    <text evidence="2">The sequence shown here is derived from an EMBL/GenBank/DDBJ whole genome shotgun (WGS) entry which is preliminary data.</text>
</comment>
<dbReference type="GO" id="GO:0015074">
    <property type="term" value="P:DNA integration"/>
    <property type="evidence" value="ECO:0007669"/>
    <property type="project" value="InterPro"/>
</dbReference>
<dbReference type="Gene3D" id="3.30.420.10">
    <property type="entry name" value="Ribonuclease H-like superfamily/Ribonuclease H"/>
    <property type="match status" value="1"/>
</dbReference>
<dbReference type="InterPro" id="IPR002514">
    <property type="entry name" value="Transposase_8"/>
</dbReference>